<keyword evidence="2" id="KW-1133">Transmembrane helix</keyword>
<gene>
    <name evidence="4" type="ORF">APU01nite_23360</name>
    <name evidence="5" type="ORF">SAMN04488100_1661</name>
</gene>
<dbReference type="STRING" id="426703.SAMN04488100_1661"/>
<dbReference type="EMBL" id="FOBL01000066">
    <property type="protein sequence ID" value="SEM37769.1"/>
    <property type="molecule type" value="Genomic_DNA"/>
</dbReference>
<evidence type="ECO:0000313" key="5">
    <source>
        <dbReference type="EMBL" id="SEM37769.1"/>
    </source>
</evidence>
<keyword evidence="2" id="KW-0812">Transmembrane</keyword>
<sequence>MKIGQKLKEKRQEANLTQKELAEILHVSRQTISSWEVGRTYPDLDVLVAVSELYAIPLDDLLKDDSTMVEDITKKVKKSERRKILNIALIIVLTLVSSFSLFFILRERQKTQTNELGLSPSDLHYSTWEMTYASSQNIRQSMVSFDRNSVAVYYHYGPRETATDGHEVNEYEDLRIEVDKDKYIVTAHGFSQEYEKLSDTIIRDSNGTEYHQILSEASNDSLFWIADQFENE</sequence>
<evidence type="ECO:0000256" key="2">
    <source>
        <dbReference type="SAM" id="Phobius"/>
    </source>
</evidence>
<dbReference type="SMART" id="SM00530">
    <property type="entry name" value="HTH_XRE"/>
    <property type="match status" value="1"/>
</dbReference>
<dbReference type="OrthoDB" id="4427456at2"/>
<name>A0A1H7XXU0_9LACT</name>
<feature type="domain" description="HTH cro/C1-type" evidence="3">
    <location>
        <begin position="7"/>
        <end position="61"/>
    </location>
</feature>
<dbReference type="EMBL" id="BJUX01000045">
    <property type="protein sequence ID" value="GEK90297.1"/>
    <property type="molecule type" value="Genomic_DNA"/>
</dbReference>
<proteinExistence type="predicted"/>
<dbReference type="Pfam" id="PF01381">
    <property type="entry name" value="HTH_3"/>
    <property type="match status" value="1"/>
</dbReference>
<dbReference type="Proteomes" id="UP000321425">
    <property type="component" value="Unassembled WGS sequence"/>
</dbReference>
<organism evidence="5 6">
    <name type="scientific">Alkalibacterium putridalgicola</name>
    <dbReference type="NCBI Taxonomy" id="426703"/>
    <lineage>
        <taxon>Bacteria</taxon>
        <taxon>Bacillati</taxon>
        <taxon>Bacillota</taxon>
        <taxon>Bacilli</taxon>
        <taxon>Lactobacillales</taxon>
        <taxon>Carnobacteriaceae</taxon>
        <taxon>Alkalibacterium</taxon>
    </lineage>
</organism>
<dbReference type="InterPro" id="IPR010982">
    <property type="entry name" value="Lambda_DNA-bd_dom_sf"/>
</dbReference>
<dbReference type="Proteomes" id="UP000198548">
    <property type="component" value="Unassembled WGS sequence"/>
</dbReference>
<evidence type="ECO:0000259" key="3">
    <source>
        <dbReference type="PROSITE" id="PS50943"/>
    </source>
</evidence>
<protein>
    <submittedName>
        <fullName evidence="5">DNA-binding transcriptional regulator, XRE-family HTH domain</fullName>
    </submittedName>
</protein>
<accession>A0A1H7XXU0</accession>
<evidence type="ECO:0000313" key="7">
    <source>
        <dbReference type="Proteomes" id="UP000321425"/>
    </source>
</evidence>
<evidence type="ECO:0000256" key="1">
    <source>
        <dbReference type="ARBA" id="ARBA00023125"/>
    </source>
</evidence>
<dbReference type="AlphaFoldDB" id="A0A1H7XXU0"/>
<keyword evidence="7" id="KW-1185">Reference proteome</keyword>
<dbReference type="PROSITE" id="PS50943">
    <property type="entry name" value="HTH_CROC1"/>
    <property type="match status" value="1"/>
</dbReference>
<keyword evidence="2" id="KW-0472">Membrane</keyword>
<evidence type="ECO:0000313" key="6">
    <source>
        <dbReference type="Proteomes" id="UP000198548"/>
    </source>
</evidence>
<evidence type="ECO:0000313" key="4">
    <source>
        <dbReference type="EMBL" id="GEK90297.1"/>
    </source>
</evidence>
<feature type="transmembrane region" description="Helical" evidence="2">
    <location>
        <begin position="84"/>
        <end position="105"/>
    </location>
</feature>
<dbReference type="PANTHER" id="PTHR46558">
    <property type="entry name" value="TRACRIPTIONAL REGULATORY PROTEIN-RELATED-RELATED"/>
    <property type="match status" value="1"/>
</dbReference>
<keyword evidence="1 5" id="KW-0238">DNA-binding</keyword>
<dbReference type="PANTHER" id="PTHR46558:SF15">
    <property type="entry name" value="HELIX-TURN-HELIX DOMAIN PROTEIN"/>
    <property type="match status" value="1"/>
</dbReference>
<dbReference type="InterPro" id="IPR001387">
    <property type="entry name" value="Cro/C1-type_HTH"/>
</dbReference>
<dbReference type="GO" id="GO:0003677">
    <property type="term" value="F:DNA binding"/>
    <property type="evidence" value="ECO:0007669"/>
    <property type="project" value="UniProtKB-KW"/>
</dbReference>
<dbReference type="SUPFAM" id="SSF47413">
    <property type="entry name" value="lambda repressor-like DNA-binding domains"/>
    <property type="match status" value="1"/>
</dbReference>
<dbReference type="RefSeq" id="WP_091490345.1">
    <property type="nucleotide sequence ID" value="NZ_BJUX01000045.1"/>
</dbReference>
<dbReference type="Gene3D" id="1.10.260.40">
    <property type="entry name" value="lambda repressor-like DNA-binding domains"/>
    <property type="match status" value="1"/>
</dbReference>
<dbReference type="CDD" id="cd00093">
    <property type="entry name" value="HTH_XRE"/>
    <property type="match status" value="1"/>
</dbReference>
<reference evidence="4 7" key="2">
    <citation type="submission" date="2019-07" db="EMBL/GenBank/DDBJ databases">
        <title>Whole genome shotgun sequence of Alkalibacterium putridalgicola NBRC 103243.</title>
        <authorList>
            <person name="Hosoyama A."/>
            <person name="Uohara A."/>
            <person name="Ohji S."/>
            <person name="Ichikawa N."/>
        </authorList>
    </citation>
    <scope>NUCLEOTIDE SEQUENCE [LARGE SCALE GENOMIC DNA]</scope>
    <source>
        <strain evidence="4 7">NBRC 103243</strain>
    </source>
</reference>
<reference evidence="5 6" key="1">
    <citation type="submission" date="2016-10" db="EMBL/GenBank/DDBJ databases">
        <authorList>
            <person name="de Groot N.N."/>
        </authorList>
    </citation>
    <scope>NUCLEOTIDE SEQUENCE [LARGE SCALE GENOMIC DNA]</scope>
    <source>
        <strain evidence="5 6">DSM 19182</strain>
    </source>
</reference>